<evidence type="ECO:0000256" key="2">
    <source>
        <dbReference type="ARBA" id="ARBA00023027"/>
    </source>
</evidence>
<dbReference type="RefSeq" id="XP_070888542.1">
    <property type="nucleotide sequence ID" value="XM_071027533.1"/>
</dbReference>
<dbReference type="Proteomes" id="UP001610432">
    <property type="component" value="Unassembled WGS sequence"/>
</dbReference>
<evidence type="ECO:0008006" key="9">
    <source>
        <dbReference type="Google" id="ProtNLM"/>
    </source>
</evidence>
<dbReference type="PRINTS" id="PR00086">
    <property type="entry name" value="LLDHDRGNASE"/>
</dbReference>
<feature type="domain" description="Lactate/malate dehydrogenase C-terminal" evidence="6">
    <location>
        <begin position="148"/>
        <end position="307"/>
    </location>
</feature>
<dbReference type="PANTHER" id="PTHR43128">
    <property type="entry name" value="L-2-HYDROXYCARBOXYLATE DEHYDROGENASE (NAD(P)(+))"/>
    <property type="match status" value="1"/>
</dbReference>
<evidence type="ECO:0000256" key="1">
    <source>
        <dbReference type="ARBA" id="ARBA00023002"/>
    </source>
</evidence>
<dbReference type="InterPro" id="IPR001236">
    <property type="entry name" value="Lactate/malate_DH_N"/>
</dbReference>
<gene>
    <name evidence="7" type="ORF">BJX67DRAFT_333008</name>
</gene>
<dbReference type="PIRSF" id="PIRSF000102">
    <property type="entry name" value="Lac_mal_DH"/>
    <property type="match status" value="1"/>
</dbReference>
<dbReference type="InterPro" id="IPR036291">
    <property type="entry name" value="NAD(P)-bd_dom_sf"/>
</dbReference>
<keyword evidence="1 3" id="KW-0560">Oxidoreductase</keyword>
<comment type="similarity">
    <text evidence="3">Belongs to the LDH/MDH superfamily.</text>
</comment>
<feature type="domain" description="Lactate/malate dehydrogenase N-terminal" evidence="5">
    <location>
        <begin position="7"/>
        <end position="145"/>
    </location>
</feature>
<organism evidence="7 8">
    <name type="scientific">Aspergillus lucknowensis</name>
    <dbReference type="NCBI Taxonomy" id="176173"/>
    <lineage>
        <taxon>Eukaryota</taxon>
        <taxon>Fungi</taxon>
        <taxon>Dikarya</taxon>
        <taxon>Ascomycota</taxon>
        <taxon>Pezizomycotina</taxon>
        <taxon>Eurotiomycetes</taxon>
        <taxon>Eurotiomycetidae</taxon>
        <taxon>Eurotiales</taxon>
        <taxon>Aspergillaceae</taxon>
        <taxon>Aspergillus</taxon>
        <taxon>Aspergillus subgen. Nidulantes</taxon>
    </lineage>
</organism>
<dbReference type="Pfam" id="PF00056">
    <property type="entry name" value="Ldh_1_N"/>
    <property type="match status" value="1"/>
</dbReference>
<dbReference type="SUPFAM" id="SSF56327">
    <property type="entry name" value="LDH C-terminal domain-like"/>
    <property type="match status" value="1"/>
</dbReference>
<keyword evidence="4" id="KW-1133">Transmembrane helix</keyword>
<sequence>MNKPTYRIAIIGVGQVGAAAAYAIILSSIAAELYLVDVKAERRDGQVRDLADVAYTCGSSTHVRAATHQEARECDIVVITAGSKYSYGQTSSEHLYHNTGILRSIVNEMKPFRPETILLVVANPVDLLTSLAKELSGLPASQVIGSGTFLDSERLRGLVAENARIAANSLDLYVLGVHGESQVAAWSCAAIGGVPMQKALAPNSVDEERLAKECKHRSQNIVRAKGAMPFGIGAIVSSICASIVRDKRNVRPISHFQERFGCCLSFPVVLGREGVMRSIPMPLSKEEEERIVESARVLRETFKRVQEQY</sequence>
<protein>
    <recommendedName>
        <fullName evidence="9">L-lactate dehydrogenase</fullName>
    </recommendedName>
</protein>
<keyword evidence="2" id="KW-0520">NAD</keyword>
<evidence type="ECO:0000259" key="5">
    <source>
        <dbReference type="Pfam" id="PF00056"/>
    </source>
</evidence>
<dbReference type="Gene3D" id="3.90.110.10">
    <property type="entry name" value="Lactate dehydrogenase/glycoside hydrolase, family 4, C-terminal"/>
    <property type="match status" value="1"/>
</dbReference>
<dbReference type="InterPro" id="IPR022383">
    <property type="entry name" value="Lactate/malate_DH_C"/>
</dbReference>
<dbReference type="SUPFAM" id="SSF51735">
    <property type="entry name" value="NAD(P)-binding Rossmann-fold domains"/>
    <property type="match status" value="1"/>
</dbReference>
<evidence type="ECO:0000313" key="8">
    <source>
        <dbReference type="Proteomes" id="UP001610432"/>
    </source>
</evidence>
<dbReference type="PANTHER" id="PTHR43128:SF16">
    <property type="entry name" value="L-LACTATE DEHYDROGENASE"/>
    <property type="match status" value="1"/>
</dbReference>
<keyword evidence="4" id="KW-0812">Transmembrane</keyword>
<dbReference type="EMBL" id="JBFXLQ010000009">
    <property type="protein sequence ID" value="KAL2869563.1"/>
    <property type="molecule type" value="Genomic_DNA"/>
</dbReference>
<dbReference type="Gene3D" id="3.40.50.720">
    <property type="entry name" value="NAD(P)-binding Rossmann-like Domain"/>
    <property type="match status" value="1"/>
</dbReference>
<proteinExistence type="inferred from homology"/>
<evidence type="ECO:0000313" key="7">
    <source>
        <dbReference type="EMBL" id="KAL2869563.1"/>
    </source>
</evidence>
<dbReference type="InterPro" id="IPR015955">
    <property type="entry name" value="Lactate_DH/Glyco_Ohase_4_C"/>
</dbReference>
<accession>A0ABR4M1T3</accession>
<evidence type="ECO:0000259" key="6">
    <source>
        <dbReference type="Pfam" id="PF02866"/>
    </source>
</evidence>
<evidence type="ECO:0000256" key="3">
    <source>
        <dbReference type="RuleBase" id="RU003369"/>
    </source>
</evidence>
<dbReference type="GeneID" id="98142605"/>
<name>A0ABR4M1T3_9EURO</name>
<keyword evidence="8" id="KW-1185">Reference proteome</keyword>
<feature type="transmembrane region" description="Helical" evidence="4">
    <location>
        <begin position="6"/>
        <end position="36"/>
    </location>
</feature>
<dbReference type="Pfam" id="PF02866">
    <property type="entry name" value="Ldh_1_C"/>
    <property type="match status" value="1"/>
</dbReference>
<dbReference type="CDD" id="cd00300">
    <property type="entry name" value="LDH_like"/>
    <property type="match status" value="1"/>
</dbReference>
<reference evidence="7 8" key="1">
    <citation type="submission" date="2024-07" db="EMBL/GenBank/DDBJ databases">
        <title>Section-level genome sequencing and comparative genomics of Aspergillus sections Usti and Cavernicolus.</title>
        <authorList>
            <consortium name="Lawrence Berkeley National Laboratory"/>
            <person name="Nybo J.L."/>
            <person name="Vesth T.C."/>
            <person name="Theobald S."/>
            <person name="Frisvad J.C."/>
            <person name="Larsen T.O."/>
            <person name="Kjaerboelling I."/>
            <person name="Rothschild-Mancinelli K."/>
            <person name="Lyhne E.K."/>
            <person name="Kogle M.E."/>
            <person name="Barry K."/>
            <person name="Clum A."/>
            <person name="Na H."/>
            <person name="Ledsgaard L."/>
            <person name="Lin J."/>
            <person name="Lipzen A."/>
            <person name="Kuo A."/>
            <person name="Riley R."/>
            <person name="Mondo S."/>
            <person name="Labutti K."/>
            <person name="Haridas S."/>
            <person name="Pangalinan J."/>
            <person name="Salamov A.A."/>
            <person name="Simmons B.A."/>
            <person name="Magnuson J.K."/>
            <person name="Chen J."/>
            <person name="Drula E."/>
            <person name="Henrissat B."/>
            <person name="Wiebenga A."/>
            <person name="Lubbers R.J."/>
            <person name="Gomes A.C."/>
            <person name="Macurrencykelacurrency M.R."/>
            <person name="Stajich J."/>
            <person name="Grigoriev I.V."/>
            <person name="Mortensen U.H."/>
            <person name="De Vries R.P."/>
            <person name="Baker S.E."/>
            <person name="Andersen M.R."/>
        </authorList>
    </citation>
    <scope>NUCLEOTIDE SEQUENCE [LARGE SCALE GENOMIC DNA]</scope>
    <source>
        <strain evidence="7 8">CBS 449.75</strain>
    </source>
</reference>
<evidence type="ECO:0000256" key="4">
    <source>
        <dbReference type="SAM" id="Phobius"/>
    </source>
</evidence>
<keyword evidence="4" id="KW-0472">Membrane</keyword>
<dbReference type="InterPro" id="IPR001557">
    <property type="entry name" value="L-lactate/malate_DH"/>
</dbReference>
<comment type="caution">
    <text evidence="7">The sequence shown here is derived from an EMBL/GenBank/DDBJ whole genome shotgun (WGS) entry which is preliminary data.</text>
</comment>